<reference evidence="2 3" key="1">
    <citation type="submission" date="2020-03" db="EMBL/GenBank/DDBJ databases">
        <authorList>
            <person name="Zhang Z."/>
            <person name="Guo Z."/>
            <person name="Hou Q."/>
            <person name="Shen X."/>
        </authorList>
    </citation>
    <scope>NUCLEOTIDE SEQUENCE [LARGE SCALE GENOMIC DNA]</scope>
    <source>
        <strain evidence="2 3">HBUAS51329</strain>
    </source>
</reference>
<name>A0ABX1L458_9LACO</name>
<accession>A0ABX1L458</accession>
<evidence type="ECO:0000256" key="1">
    <source>
        <dbReference type="SAM" id="SignalP"/>
    </source>
</evidence>
<proteinExistence type="predicted"/>
<evidence type="ECO:0008006" key="4">
    <source>
        <dbReference type="Google" id="ProtNLM"/>
    </source>
</evidence>
<evidence type="ECO:0000313" key="2">
    <source>
        <dbReference type="EMBL" id="NLR29805.1"/>
    </source>
</evidence>
<dbReference type="EMBL" id="JAAVSD010000014">
    <property type="protein sequence ID" value="NLR29805.1"/>
    <property type="molecule type" value="Genomic_DNA"/>
</dbReference>
<feature type="chain" id="PRO_5045461065" description="GW domain-containing protein" evidence="1">
    <location>
        <begin position="26"/>
        <end position="339"/>
    </location>
</feature>
<keyword evidence="1" id="KW-0732">Signal</keyword>
<gene>
    <name evidence="2" type="ORF">HEQ44_06365</name>
</gene>
<dbReference type="RefSeq" id="WP_168849925.1">
    <property type="nucleotide sequence ID" value="NZ_JAAVSD010000014.1"/>
</dbReference>
<comment type="caution">
    <text evidence="2">The sequence shown here is derived from an EMBL/GenBank/DDBJ whole genome shotgun (WGS) entry which is preliminary data.</text>
</comment>
<sequence length="339" mass="37272">MRWAKFILAGSLGLALWGSVTTAHAAKRVTLPAYPQQRIFTFKVKGTSVYRSAHSAAVHGTILGIVHSQKKKWTVDKVVKIHGKRYVRLDDVTAGELQHGSVVRPSSVSPVAQGEMGKTLDGGYVALSKLKFRRQISQLKSLKKTAYWRPTLTHDFWDMPELTLGTTTAIHYGTSHGYQTLYAIQSLTTKAKKHYLYFETAKGKALGWLPASAVVKGTYPNLVKRELTRGGLQAKNTVTTLDAKAHIKIGIATANDQIQRVVMVKQNSQTVIYDYQEGRAVHQTTRSAAGKVLSSKAITPVKTLKFSLNATFDLQGTTYEGTISPTGKIDIPVYTGWIA</sequence>
<protein>
    <recommendedName>
        <fullName evidence="4">GW domain-containing protein</fullName>
    </recommendedName>
</protein>
<evidence type="ECO:0000313" key="3">
    <source>
        <dbReference type="Proteomes" id="UP000707477"/>
    </source>
</evidence>
<dbReference type="Proteomes" id="UP000707477">
    <property type="component" value="Unassembled WGS sequence"/>
</dbReference>
<organism evidence="2 3">
    <name type="scientific">Levilactobacillus tujiorum</name>
    <dbReference type="NCBI Taxonomy" id="2912243"/>
    <lineage>
        <taxon>Bacteria</taxon>
        <taxon>Bacillati</taxon>
        <taxon>Bacillota</taxon>
        <taxon>Bacilli</taxon>
        <taxon>Lactobacillales</taxon>
        <taxon>Lactobacillaceae</taxon>
        <taxon>Levilactobacillus</taxon>
    </lineage>
</organism>
<keyword evidence="3" id="KW-1185">Reference proteome</keyword>
<feature type="signal peptide" evidence="1">
    <location>
        <begin position="1"/>
        <end position="25"/>
    </location>
</feature>